<name>A0A9W4QW51_9GAMM</name>
<organism evidence="2 3">
    <name type="scientific">Pseudoalteromonas holothuriae</name>
    <dbReference type="NCBI Taxonomy" id="2963714"/>
    <lineage>
        <taxon>Bacteria</taxon>
        <taxon>Pseudomonadati</taxon>
        <taxon>Pseudomonadota</taxon>
        <taxon>Gammaproteobacteria</taxon>
        <taxon>Alteromonadales</taxon>
        <taxon>Pseudoalteromonadaceae</taxon>
        <taxon>Pseudoalteromonas</taxon>
    </lineage>
</organism>
<reference evidence="2" key="1">
    <citation type="submission" date="2022-07" db="EMBL/GenBank/DDBJ databases">
        <authorList>
            <person name="Criscuolo A."/>
        </authorList>
    </citation>
    <scope>NUCLEOTIDE SEQUENCE</scope>
    <source>
        <strain evidence="2">CIP111854</strain>
    </source>
</reference>
<dbReference type="EMBL" id="CAMAPC010000005">
    <property type="protein sequence ID" value="CAH9055712.1"/>
    <property type="molecule type" value="Genomic_DNA"/>
</dbReference>
<protein>
    <submittedName>
        <fullName evidence="2">Uncharacterized protein</fullName>
    </submittedName>
</protein>
<dbReference type="AlphaFoldDB" id="A0A9W4QW51"/>
<dbReference type="SUPFAM" id="SSF55729">
    <property type="entry name" value="Acyl-CoA N-acyltransferases (Nat)"/>
    <property type="match status" value="1"/>
</dbReference>
<evidence type="ECO:0000313" key="3">
    <source>
        <dbReference type="Proteomes" id="UP001152467"/>
    </source>
</evidence>
<keyword evidence="3" id="KW-1185">Reference proteome</keyword>
<dbReference type="RefSeq" id="WP_261626183.1">
    <property type="nucleotide sequence ID" value="NZ_CAMAPC010000005.1"/>
</dbReference>
<sequence length="249" mass="27320">MYAQEQKISKNTTDSQSGYYNPDKSVKGHTSLGTITEKTCSSVIQRVMEGAEWAMPMVDSKGKAIVLKTIESGDTYKGKAVSSGQDTNKEGSVYTTMVQMGEQGEQAYIGQISSSQNAKGLGVIGLNVAARWAKEKPKLQVSLTATGEGNNGAFYEKFGFQIGDYKNRVNLLREIGGRKQHPDSYTPSTFALQGEYQKNRAANEESGHPQLSNDLQRYAGAYITNTDDLLVSTARYLHELGWIYQGEDT</sequence>
<feature type="compositionally biased region" description="Polar residues" evidence="1">
    <location>
        <begin position="9"/>
        <end position="19"/>
    </location>
</feature>
<evidence type="ECO:0000313" key="2">
    <source>
        <dbReference type="EMBL" id="CAH9055712.1"/>
    </source>
</evidence>
<evidence type="ECO:0000256" key="1">
    <source>
        <dbReference type="SAM" id="MobiDB-lite"/>
    </source>
</evidence>
<comment type="caution">
    <text evidence="2">The sequence shown here is derived from an EMBL/GenBank/DDBJ whole genome shotgun (WGS) entry which is preliminary data.</text>
</comment>
<feature type="region of interest" description="Disordered" evidence="1">
    <location>
        <begin position="1"/>
        <end position="31"/>
    </location>
</feature>
<dbReference type="InterPro" id="IPR016181">
    <property type="entry name" value="Acyl_CoA_acyltransferase"/>
</dbReference>
<accession>A0A9W4QW51</accession>
<dbReference type="Gene3D" id="3.40.630.30">
    <property type="match status" value="1"/>
</dbReference>
<gene>
    <name evidence="2" type="ORF">PSECIP111854_01633</name>
</gene>
<dbReference type="Proteomes" id="UP001152467">
    <property type="component" value="Unassembled WGS sequence"/>
</dbReference>
<proteinExistence type="predicted"/>